<protein>
    <submittedName>
        <fullName evidence="9">Solute carrier family 12 member 6</fullName>
    </submittedName>
</protein>
<dbReference type="InterPro" id="IPR004841">
    <property type="entry name" value="AA-permease/SLC12A_dom"/>
</dbReference>
<dbReference type="Pfam" id="PF03522">
    <property type="entry name" value="SLC12"/>
    <property type="match status" value="2"/>
</dbReference>
<feature type="transmembrane region" description="Helical" evidence="5">
    <location>
        <begin position="41"/>
        <end position="64"/>
    </location>
</feature>
<feature type="domain" description="SLC12A transporter C-terminal" evidence="7">
    <location>
        <begin position="694"/>
        <end position="765"/>
    </location>
</feature>
<evidence type="ECO:0000256" key="3">
    <source>
        <dbReference type="ARBA" id="ARBA00022989"/>
    </source>
</evidence>
<dbReference type="InterPro" id="IPR018491">
    <property type="entry name" value="SLC12_C"/>
</dbReference>
<feature type="domain" description="Amino acid permease/ SLC12A" evidence="6">
    <location>
        <begin position="12"/>
        <end position="137"/>
    </location>
</feature>
<feature type="domain" description="SLC12A transporter C-terminal" evidence="7">
    <location>
        <begin position="561"/>
        <end position="681"/>
    </location>
</feature>
<feature type="transmembrane region" description="Helical" evidence="5">
    <location>
        <begin position="244"/>
        <end position="266"/>
    </location>
</feature>
<dbReference type="GO" id="GO:0005886">
    <property type="term" value="C:plasma membrane"/>
    <property type="evidence" value="ECO:0007669"/>
    <property type="project" value="TreeGrafter"/>
</dbReference>
<keyword evidence="3 5" id="KW-1133">Transmembrane helix</keyword>
<dbReference type="GO" id="GO:0045202">
    <property type="term" value="C:synapse"/>
    <property type="evidence" value="ECO:0007669"/>
    <property type="project" value="GOC"/>
</dbReference>
<dbReference type="InterPro" id="IPR004842">
    <property type="entry name" value="SLC12A_fam"/>
</dbReference>
<organism evidence="8 9">
    <name type="scientific">Romanomermis culicivorax</name>
    <name type="common">Nematode worm</name>
    <dbReference type="NCBI Taxonomy" id="13658"/>
    <lineage>
        <taxon>Eukaryota</taxon>
        <taxon>Metazoa</taxon>
        <taxon>Ecdysozoa</taxon>
        <taxon>Nematoda</taxon>
        <taxon>Enoplea</taxon>
        <taxon>Dorylaimia</taxon>
        <taxon>Mermithida</taxon>
        <taxon>Mermithoidea</taxon>
        <taxon>Mermithidae</taxon>
        <taxon>Romanomermis</taxon>
    </lineage>
</organism>
<feature type="transmembrane region" description="Helical" evidence="5">
    <location>
        <begin position="406"/>
        <end position="426"/>
    </location>
</feature>
<accession>A0A915J4H6</accession>
<dbReference type="AlphaFoldDB" id="A0A915J4H6"/>
<feature type="transmembrane region" description="Helical" evidence="5">
    <location>
        <begin position="432"/>
        <end position="450"/>
    </location>
</feature>
<evidence type="ECO:0000259" key="7">
    <source>
        <dbReference type="Pfam" id="PF03522"/>
    </source>
</evidence>
<reference evidence="9" key="1">
    <citation type="submission" date="2022-11" db="UniProtKB">
        <authorList>
            <consortium name="WormBaseParasite"/>
        </authorList>
    </citation>
    <scope>IDENTIFICATION</scope>
</reference>
<dbReference type="GO" id="GO:0007268">
    <property type="term" value="P:chemical synaptic transmission"/>
    <property type="evidence" value="ECO:0007669"/>
    <property type="project" value="TreeGrafter"/>
</dbReference>
<feature type="transmembrane region" description="Helical" evidence="5">
    <location>
        <begin position="6"/>
        <end position="29"/>
    </location>
</feature>
<name>A0A915J4H6_ROMCU</name>
<evidence type="ECO:0000313" key="9">
    <source>
        <dbReference type="WBParaSite" id="nRc.2.0.1.t20617-RA"/>
    </source>
</evidence>
<evidence type="ECO:0000313" key="8">
    <source>
        <dbReference type="Proteomes" id="UP000887565"/>
    </source>
</evidence>
<dbReference type="OMA" id="YKYVSWK"/>
<keyword evidence="4 5" id="KW-0472">Membrane</keyword>
<feature type="transmembrane region" description="Helical" evidence="5">
    <location>
        <begin position="111"/>
        <end position="136"/>
    </location>
</feature>
<evidence type="ECO:0000256" key="4">
    <source>
        <dbReference type="ARBA" id="ARBA00023136"/>
    </source>
</evidence>
<feature type="transmembrane region" description="Helical" evidence="5">
    <location>
        <begin position="278"/>
        <end position="302"/>
    </location>
</feature>
<dbReference type="Pfam" id="PF00324">
    <property type="entry name" value="AA_permease"/>
    <property type="match status" value="2"/>
</dbReference>
<evidence type="ECO:0000256" key="5">
    <source>
        <dbReference type="SAM" id="Phobius"/>
    </source>
</evidence>
<keyword evidence="8" id="KW-1185">Reference proteome</keyword>
<dbReference type="Gene3D" id="1.20.1740.10">
    <property type="entry name" value="Amino acid/polyamine transporter I"/>
    <property type="match status" value="1"/>
</dbReference>
<evidence type="ECO:0000259" key="6">
    <source>
        <dbReference type="Pfam" id="PF00324"/>
    </source>
</evidence>
<dbReference type="PANTHER" id="PTHR11827:SF53">
    <property type="entry name" value="K+_CL-COTRANSPORTER"/>
    <property type="match status" value="1"/>
</dbReference>
<sequence length="813" mass="91146">MFLRLLWIVGIAGLAESFSMVFLCCLCVSDLSKLRLSGGGAYFMISRNLGPEFGGAIGILYYLANTVATAMYLVGGVEILLVKILEATFNIKDVTTFCRLIWLRDCQSIRFVQFFAPISLTCVILSILSVLIGGFVAQPNTEKNMICLVGEKLLLPHASMDFNDTMYCNKSQYSPVWLKYCAETNDSNVHCDPYFEKSYVRSVPGIPGFWSGVINENMWPHYMDSGQSIPGEHADVHVEVAQDLATSFFVLLAIFFPSVTGIMTGANMSGDLQDPQKSIPVGTIAATLTTSLIYLALTVLYAGTVHGSLLRDKYGESIGDRMVVSALAWPNQWVLLVGSFLSCVGAGLQCLCIMTTKVFDVLDCYTHKRFTVLASPRLLQSIAKDNLLPFLSPFSQLSSRNEPIKALFLTTLIAECAILIGGIDYIAPVVDFFFLTSYCFVNIACALQTLLKAPNWRPRFRFYHWSLAVLGALLNLFIMFSTFWYYAIVVLALCAALYKYIEFKGAKKEWGDGMRGLALSTAQYSLLRVEESMNLHPKNWRPQLLLLLKVCPHEELQNRKMLHLANQLKAGRGLTMVASIVEGDMTKLADRERAGEMKEKLIAAMREAKVKGFTEVPICENLSDNVGTVIQCVGMGGLRPNTVLLGWPYNWRKSVYENEKHSSSILDAVHRATAADMCLLVVKGILLFPDAFDQLMGTIDVWWIMHDGGLLILLPFLLRQHKVWRQCVLRIFAVAQFDDNTVKMKEDLQNWVYQLRIQAEVHVVELSDSLVAPYTYEKTLLMEERAKLAMDLHLTNEELENEVSLKFVILVKK</sequence>
<dbReference type="WBParaSite" id="nRc.2.0.1.t20617-RA">
    <property type="protein sequence ID" value="nRc.2.0.1.t20617-RA"/>
    <property type="gene ID" value="nRc.2.0.1.g20617"/>
</dbReference>
<dbReference type="Proteomes" id="UP000887565">
    <property type="component" value="Unplaced"/>
</dbReference>
<feature type="domain" description="Amino acid permease/ SLC12A" evidence="6">
    <location>
        <begin position="245"/>
        <end position="545"/>
    </location>
</feature>
<dbReference type="GO" id="GO:0055064">
    <property type="term" value="P:chloride ion homeostasis"/>
    <property type="evidence" value="ECO:0007669"/>
    <property type="project" value="TreeGrafter"/>
</dbReference>
<proteinExistence type="predicted"/>
<dbReference type="GO" id="GO:1990573">
    <property type="term" value="P:potassium ion import across plasma membrane"/>
    <property type="evidence" value="ECO:0007669"/>
    <property type="project" value="TreeGrafter"/>
</dbReference>
<dbReference type="GO" id="GO:0055075">
    <property type="term" value="P:potassium ion homeostasis"/>
    <property type="evidence" value="ECO:0007669"/>
    <property type="project" value="TreeGrafter"/>
</dbReference>
<evidence type="ECO:0000256" key="1">
    <source>
        <dbReference type="ARBA" id="ARBA00004141"/>
    </source>
</evidence>
<dbReference type="PANTHER" id="PTHR11827">
    <property type="entry name" value="SOLUTE CARRIER FAMILY 12, CATION COTRANSPORTERS"/>
    <property type="match status" value="1"/>
</dbReference>
<feature type="transmembrane region" description="Helical" evidence="5">
    <location>
        <begin position="462"/>
        <end position="478"/>
    </location>
</feature>
<evidence type="ECO:0000256" key="2">
    <source>
        <dbReference type="ARBA" id="ARBA00022692"/>
    </source>
</evidence>
<keyword evidence="2 5" id="KW-0812">Transmembrane</keyword>
<comment type="subcellular location">
    <subcellularLocation>
        <location evidence="1">Membrane</location>
        <topology evidence="1">Multi-pass membrane protein</topology>
    </subcellularLocation>
</comment>
<dbReference type="GO" id="GO:0015379">
    <property type="term" value="F:potassium:chloride symporter activity"/>
    <property type="evidence" value="ECO:0007669"/>
    <property type="project" value="TreeGrafter"/>
</dbReference>
<dbReference type="GO" id="GO:0006884">
    <property type="term" value="P:cell volume homeostasis"/>
    <property type="evidence" value="ECO:0007669"/>
    <property type="project" value="TreeGrafter"/>
</dbReference>